<reference evidence="4 5" key="1">
    <citation type="submission" date="2019-04" db="EMBL/GenBank/DDBJ databases">
        <authorList>
            <person name="Jiang L."/>
        </authorList>
    </citation>
    <scope>NUCLEOTIDE SEQUENCE [LARGE SCALE GENOMIC DNA]</scope>
    <source>
        <strain evidence="4 5">YIM 131861</strain>
    </source>
</reference>
<keyword evidence="2" id="KW-0812">Transmembrane</keyword>
<sequence>MPEPARRTTQGGATMWSTWPHRIAVLMSVAIALFWILTPTSQTAATQIALNKLAGMTNTQVEAFIAAHPDLGEQLINSAPKEMAKWWTSQTTSEKEHLIRTLADGLGDLDGIDYASRDRMNRAFLAETMKKTTAQVAKTPADAQAVGMLAALKAIEGALNGKHSPARHLISFTDDQPPLAAVAIGDLDTARVVTFNVPGMGTYTNDMQLWTQSAQNVYDQQGLVGGNHRRAVVAWIGYKTPPPGVDATLGDYAARGGPLLAEDIAGLTASRSVRKTIAPVVNVIAHSYGTTTAADALAQNKLGVYSFVMLGSAGIENYIAHASDLHAAHVYSGEATKDPEAAWGRLSRHDPRAPGFGATVIEVDGDARLALLPVTGHAPILHSEWNDDPLSSAWSKIKDVKVFEKQYLAHESTFGYLDNGTESLFNTAIATTPSANEDLTSGRPTTREPVPDRAGRTSSD</sequence>
<evidence type="ECO:0000256" key="1">
    <source>
        <dbReference type="SAM" id="MobiDB-lite"/>
    </source>
</evidence>
<evidence type="ECO:0000256" key="2">
    <source>
        <dbReference type="SAM" id="Phobius"/>
    </source>
</evidence>
<evidence type="ECO:0000313" key="5">
    <source>
        <dbReference type="Proteomes" id="UP000307380"/>
    </source>
</evidence>
<dbReference type="RefSeq" id="WP_136424941.1">
    <property type="nucleotide sequence ID" value="NZ_SSSN01000009.1"/>
</dbReference>
<organism evidence="4 5">
    <name type="scientific">Orlajensenia flava</name>
    <dbReference type="NCBI Taxonomy" id="2565934"/>
    <lineage>
        <taxon>Bacteria</taxon>
        <taxon>Bacillati</taxon>
        <taxon>Actinomycetota</taxon>
        <taxon>Actinomycetes</taxon>
        <taxon>Micrococcales</taxon>
        <taxon>Microbacteriaceae</taxon>
        <taxon>Orlajensenia</taxon>
    </lineage>
</organism>
<accession>A0A4S4FQS6</accession>
<feature type="transmembrane region" description="Helical" evidence="2">
    <location>
        <begin position="21"/>
        <end position="38"/>
    </location>
</feature>
<protein>
    <recommendedName>
        <fullName evidence="3">DUF1023 domain-containing protein</fullName>
    </recommendedName>
</protein>
<feature type="compositionally biased region" description="Basic and acidic residues" evidence="1">
    <location>
        <begin position="445"/>
        <end position="460"/>
    </location>
</feature>
<proteinExistence type="predicted"/>
<keyword evidence="2" id="KW-1133">Transmembrane helix</keyword>
<dbReference type="Pfam" id="PF06259">
    <property type="entry name" value="Abhydrolase_8"/>
    <property type="match status" value="1"/>
</dbReference>
<name>A0A4S4FQS6_9MICO</name>
<dbReference type="OrthoDB" id="3259161at2"/>
<feature type="domain" description="DUF1023" evidence="3">
    <location>
        <begin position="179"/>
        <end position="339"/>
    </location>
</feature>
<dbReference type="EMBL" id="SSSN01000009">
    <property type="protein sequence ID" value="THG32638.1"/>
    <property type="molecule type" value="Genomic_DNA"/>
</dbReference>
<dbReference type="Proteomes" id="UP000307380">
    <property type="component" value="Unassembled WGS sequence"/>
</dbReference>
<comment type="caution">
    <text evidence="4">The sequence shown here is derived from an EMBL/GenBank/DDBJ whole genome shotgun (WGS) entry which is preliminary data.</text>
</comment>
<dbReference type="AlphaFoldDB" id="A0A4S4FQS6"/>
<evidence type="ECO:0000313" key="4">
    <source>
        <dbReference type="EMBL" id="THG32638.1"/>
    </source>
</evidence>
<dbReference type="InterPro" id="IPR010427">
    <property type="entry name" value="DUF1023"/>
</dbReference>
<keyword evidence="2" id="KW-0472">Membrane</keyword>
<gene>
    <name evidence="4" type="ORF">E6C70_12915</name>
</gene>
<evidence type="ECO:0000259" key="3">
    <source>
        <dbReference type="Pfam" id="PF06259"/>
    </source>
</evidence>
<feature type="region of interest" description="Disordered" evidence="1">
    <location>
        <begin position="432"/>
        <end position="460"/>
    </location>
</feature>
<feature type="compositionally biased region" description="Polar residues" evidence="1">
    <location>
        <begin position="432"/>
        <end position="444"/>
    </location>
</feature>
<keyword evidence="5" id="KW-1185">Reference proteome</keyword>